<dbReference type="GO" id="GO:0003676">
    <property type="term" value="F:nucleic acid binding"/>
    <property type="evidence" value="ECO:0007669"/>
    <property type="project" value="InterPro"/>
</dbReference>
<dbReference type="SUPFAM" id="SSF53098">
    <property type="entry name" value="Ribonuclease H-like"/>
    <property type="match status" value="1"/>
</dbReference>
<proteinExistence type="predicted"/>
<organism evidence="2 3">
    <name type="scientific">Trametes coccinea (strain BRFM310)</name>
    <name type="common">Pycnoporus coccineus</name>
    <dbReference type="NCBI Taxonomy" id="1353009"/>
    <lineage>
        <taxon>Eukaryota</taxon>
        <taxon>Fungi</taxon>
        <taxon>Dikarya</taxon>
        <taxon>Basidiomycota</taxon>
        <taxon>Agaricomycotina</taxon>
        <taxon>Agaricomycetes</taxon>
        <taxon>Polyporales</taxon>
        <taxon>Polyporaceae</taxon>
        <taxon>Trametes</taxon>
    </lineage>
</organism>
<evidence type="ECO:0000259" key="1">
    <source>
        <dbReference type="PROSITE" id="PS50879"/>
    </source>
</evidence>
<dbReference type="GO" id="GO:0004523">
    <property type="term" value="F:RNA-DNA hybrid ribonuclease activity"/>
    <property type="evidence" value="ECO:0007669"/>
    <property type="project" value="InterPro"/>
</dbReference>
<dbReference type="InterPro" id="IPR036397">
    <property type="entry name" value="RNaseH_sf"/>
</dbReference>
<dbReference type="STRING" id="1353009.A0A1Y2IBJ7"/>
<sequence>MAAVTTRRQKYEDEGFINQRNGELTRAIIAATLARPTHTAFRWVKGHNGDPANEAADALAGKGAEKDRADEVDIEAKPELVLTGAKLSKISQRLAYRAIRQRKDKDVSIRAKTAQRVTRILDDLEDDYTIQVTEAQLWKSLRKDSVLREARQWLWMVIHDAYMVGTHWLRPNMKAELQERATCRLCGQIESLEHILFTCTAVGREAIWKLLGKILVMGGQKDTDPTWGNIVGAGCVAIRNEAGGRCPRAEERWTILAIESAHLIWKLRCERVIAKDGQEFTEREVENRWYAALARRLDLDRRTAALTPGKKGKMRARRIDAVWRPLLEDMECETHEWVIDCGVLVGIKRGR</sequence>
<name>A0A1Y2IBJ7_TRAC3</name>
<keyword evidence="3" id="KW-1185">Reference proteome</keyword>
<dbReference type="Proteomes" id="UP000193067">
    <property type="component" value="Unassembled WGS sequence"/>
</dbReference>
<reference evidence="2 3" key="1">
    <citation type="journal article" date="2015" name="Biotechnol. Biofuels">
        <title>Enhanced degradation of softwood versus hardwood by the white-rot fungus Pycnoporus coccineus.</title>
        <authorList>
            <person name="Couturier M."/>
            <person name="Navarro D."/>
            <person name="Chevret D."/>
            <person name="Henrissat B."/>
            <person name="Piumi F."/>
            <person name="Ruiz-Duenas F.J."/>
            <person name="Martinez A.T."/>
            <person name="Grigoriev I.V."/>
            <person name="Riley R."/>
            <person name="Lipzen A."/>
            <person name="Berrin J.G."/>
            <person name="Master E.R."/>
            <person name="Rosso M.N."/>
        </authorList>
    </citation>
    <scope>NUCLEOTIDE SEQUENCE [LARGE SCALE GENOMIC DNA]</scope>
    <source>
        <strain evidence="2 3">BRFM310</strain>
    </source>
</reference>
<gene>
    <name evidence="2" type="ORF">PYCCODRAFT_1447396</name>
</gene>
<dbReference type="EMBL" id="KZ084137">
    <property type="protein sequence ID" value="OSC98504.1"/>
    <property type="molecule type" value="Genomic_DNA"/>
</dbReference>
<protein>
    <recommendedName>
        <fullName evidence="1">RNase H type-1 domain-containing protein</fullName>
    </recommendedName>
</protein>
<accession>A0A1Y2IBJ7</accession>
<dbReference type="PROSITE" id="PS50879">
    <property type="entry name" value="RNASE_H_1"/>
    <property type="match status" value="1"/>
</dbReference>
<evidence type="ECO:0000313" key="2">
    <source>
        <dbReference type="EMBL" id="OSC98504.1"/>
    </source>
</evidence>
<evidence type="ECO:0000313" key="3">
    <source>
        <dbReference type="Proteomes" id="UP000193067"/>
    </source>
</evidence>
<feature type="domain" description="RNase H type-1" evidence="1">
    <location>
        <begin position="1"/>
        <end position="65"/>
    </location>
</feature>
<dbReference type="AlphaFoldDB" id="A0A1Y2IBJ7"/>
<dbReference type="InterPro" id="IPR012337">
    <property type="entry name" value="RNaseH-like_sf"/>
</dbReference>
<dbReference type="OrthoDB" id="407198at2759"/>
<dbReference type="InterPro" id="IPR002156">
    <property type="entry name" value="RNaseH_domain"/>
</dbReference>
<dbReference type="Gene3D" id="3.30.420.10">
    <property type="entry name" value="Ribonuclease H-like superfamily/Ribonuclease H"/>
    <property type="match status" value="1"/>
</dbReference>
<dbReference type="Pfam" id="PF00075">
    <property type="entry name" value="RNase_H"/>
    <property type="match status" value="1"/>
</dbReference>